<dbReference type="AlphaFoldDB" id="J9G8Z1"/>
<protein>
    <submittedName>
        <fullName evidence="2">Uncharacterized protein</fullName>
    </submittedName>
</protein>
<organism evidence="2">
    <name type="scientific">gut metagenome</name>
    <dbReference type="NCBI Taxonomy" id="749906"/>
    <lineage>
        <taxon>unclassified sequences</taxon>
        <taxon>metagenomes</taxon>
        <taxon>organismal metagenomes</taxon>
    </lineage>
</organism>
<evidence type="ECO:0000313" key="2">
    <source>
        <dbReference type="EMBL" id="EJX03707.1"/>
    </source>
</evidence>
<feature type="compositionally biased region" description="Basic and acidic residues" evidence="1">
    <location>
        <begin position="275"/>
        <end position="285"/>
    </location>
</feature>
<sequence length="298" mass="34226">MFGSKKSSWFAYKENIRSYYKLHTFMMSKISYLRLRDLQNYVHSSFHAAGVSYFTEAATSEAMLTPYFTRWRAAFEHEDQALQAMRKSADLFEAHTCNKVRYNCLAAIRSAIRTHASCPKSPVYNQALDAHNVFNKNKTRINDNIDRLSSIIYHLAAYCSTPEMVPFLRFIGMTEIFASMQEADRKVLEALARHDEVSTMRPTGEVVVARRQCDQTYQQFIQALRSLQYLHPGRFDDLAEGWNQTVVRYRTALRIRQAVAASARNEAAATEDAENATRSENDTKEAIQLPATDMNSRK</sequence>
<name>J9G8Z1_9ZZZZ</name>
<comment type="caution">
    <text evidence="2">The sequence shown here is derived from an EMBL/GenBank/DDBJ whole genome shotgun (WGS) entry which is preliminary data.</text>
</comment>
<dbReference type="InterPro" id="IPR046228">
    <property type="entry name" value="DUF6261"/>
</dbReference>
<evidence type="ECO:0000256" key="1">
    <source>
        <dbReference type="SAM" id="MobiDB-lite"/>
    </source>
</evidence>
<proteinExistence type="predicted"/>
<accession>J9G8Z1</accession>
<gene>
    <name evidence="2" type="ORF">EVA_08187</name>
</gene>
<feature type="region of interest" description="Disordered" evidence="1">
    <location>
        <begin position="264"/>
        <end position="298"/>
    </location>
</feature>
<dbReference type="Pfam" id="PF19775">
    <property type="entry name" value="DUF6261"/>
    <property type="match status" value="1"/>
</dbReference>
<reference evidence="2" key="1">
    <citation type="journal article" date="2012" name="PLoS ONE">
        <title>Gene sets for utilization of primary and secondary nutrition supplies in the distal gut of endangered iberian lynx.</title>
        <authorList>
            <person name="Alcaide M."/>
            <person name="Messina E."/>
            <person name="Richter M."/>
            <person name="Bargiela R."/>
            <person name="Peplies J."/>
            <person name="Huws S.A."/>
            <person name="Newbold C.J."/>
            <person name="Golyshin P.N."/>
            <person name="Simon M.A."/>
            <person name="Lopez G."/>
            <person name="Yakimov M.M."/>
            <person name="Ferrer M."/>
        </authorList>
    </citation>
    <scope>NUCLEOTIDE SEQUENCE</scope>
</reference>
<dbReference type="EMBL" id="AMCI01002068">
    <property type="protein sequence ID" value="EJX03707.1"/>
    <property type="molecule type" value="Genomic_DNA"/>
</dbReference>